<dbReference type="EMBL" id="FRAG01000023">
    <property type="protein sequence ID" value="SHK06351.1"/>
    <property type="molecule type" value="Genomic_DNA"/>
</dbReference>
<protein>
    <submittedName>
        <fullName evidence="1">Major capsid protein, N4-gp56 family</fullName>
    </submittedName>
</protein>
<organism evidence="1 2">
    <name type="scientific">Paramaledivibacter caminithermalis (strain DSM 15212 / CIP 107654 / DViRD3)</name>
    <name type="common">Clostridium caminithermale</name>
    <dbReference type="NCBI Taxonomy" id="1121301"/>
    <lineage>
        <taxon>Bacteria</taxon>
        <taxon>Bacillati</taxon>
        <taxon>Bacillota</taxon>
        <taxon>Clostridia</taxon>
        <taxon>Peptostreptococcales</taxon>
        <taxon>Caminicellaceae</taxon>
        <taxon>Paramaledivibacter</taxon>
    </lineage>
</organism>
<dbReference type="RefSeq" id="WP_073149680.1">
    <property type="nucleotide sequence ID" value="NZ_FRAG01000023.1"/>
</dbReference>
<dbReference type="Proteomes" id="UP000184465">
    <property type="component" value="Unassembled WGS sequence"/>
</dbReference>
<dbReference type="AlphaFoldDB" id="A0A1M6PEK7"/>
<dbReference type="OrthoDB" id="1864449at2"/>
<reference evidence="1 2" key="1">
    <citation type="submission" date="2016-11" db="EMBL/GenBank/DDBJ databases">
        <authorList>
            <person name="Jaros S."/>
            <person name="Januszkiewicz K."/>
            <person name="Wedrychowicz H."/>
        </authorList>
    </citation>
    <scope>NUCLEOTIDE SEQUENCE [LARGE SCALE GENOMIC DNA]</scope>
    <source>
        <strain evidence="1 2">DSM 15212</strain>
    </source>
</reference>
<name>A0A1M6PEK7_PARC5</name>
<dbReference type="Pfam" id="PF25209">
    <property type="entry name" value="Phage_capsid_4"/>
    <property type="match status" value="1"/>
</dbReference>
<proteinExistence type="predicted"/>
<evidence type="ECO:0000313" key="2">
    <source>
        <dbReference type="Proteomes" id="UP000184465"/>
    </source>
</evidence>
<sequence length="276" mass="29737">MALVQKTIYASMVRDKFNGKVKMLQLARDLGHLDGLGSGDTISFPKWSLIGDAEEMTKGNALSPEELQSTEQTVQIKQVGKAVTVYDSVNKTSLGNQLDEGATQTALVLARKLDADLIEVAKNAPFQATCAGATALTSAEIESAMLNFGDERDVDEFAGIVINSLLIPSFYAMPEFTDATDTTTVSGNGIMKNGILGKYRGIPVIVTDKGTYDNTNAECITYIVKKGALGYKMAKELDIETQRDALKKCTHIATDMMYACALVKDDGVVVIRSTNV</sequence>
<gene>
    <name evidence="1" type="ORF">SAMN02745912_02136</name>
</gene>
<accession>A0A1M6PEK7</accession>
<evidence type="ECO:0000313" key="1">
    <source>
        <dbReference type="EMBL" id="SHK06351.1"/>
    </source>
</evidence>
<keyword evidence="2" id="KW-1185">Reference proteome</keyword>
<dbReference type="STRING" id="1121301.SAMN02745912_02136"/>